<organism evidence="2 3">
    <name type="scientific">Mycena alexandri</name>
    <dbReference type="NCBI Taxonomy" id="1745969"/>
    <lineage>
        <taxon>Eukaryota</taxon>
        <taxon>Fungi</taxon>
        <taxon>Dikarya</taxon>
        <taxon>Basidiomycota</taxon>
        <taxon>Agaricomycotina</taxon>
        <taxon>Agaricomycetes</taxon>
        <taxon>Agaricomycetidae</taxon>
        <taxon>Agaricales</taxon>
        <taxon>Marasmiineae</taxon>
        <taxon>Mycenaceae</taxon>
        <taxon>Mycena</taxon>
    </lineage>
</organism>
<feature type="compositionally biased region" description="Polar residues" evidence="1">
    <location>
        <begin position="259"/>
        <end position="279"/>
    </location>
</feature>
<feature type="region of interest" description="Disordered" evidence="1">
    <location>
        <begin position="259"/>
        <end position="325"/>
    </location>
</feature>
<comment type="caution">
    <text evidence="2">The sequence shown here is derived from an EMBL/GenBank/DDBJ whole genome shotgun (WGS) entry which is preliminary data.</text>
</comment>
<dbReference type="EMBL" id="JARJCM010000060">
    <property type="protein sequence ID" value="KAJ7034006.1"/>
    <property type="molecule type" value="Genomic_DNA"/>
</dbReference>
<accession>A0AAD6STY1</accession>
<keyword evidence="3" id="KW-1185">Reference proteome</keyword>
<feature type="region of interest" description="Disordered" evidence="1">
    <location>
        <begin position="79"/>
        <end position="110"/>
    </location>
</feature>
<evidence type="ECO:0000256" key="1">
    <source>
        <dbReference type="SAM" id="MobiDB-lite"/>
    </source>
</evidence>
<proteinExistence type="predicted"/>
<dbReference type="Proteomes" id="UP001218188">
    <property type="component" value="Unassembled WGS sequence"/>
</dbReference>
<reference evidence="2" key="1">
    <citation type="submission" date="2023-03" db="EMBL/GenBank/DDBJ databases">
        <title>Massive genome expansion in bonnet fungi (Mycena s.s.) driven by repeated elements and novel gene families across ecological guilds.</title>
        <authorList>
            <consortium name="Lawrence Berkeley National Laboratory"/>
            <person name="Harder C.B."/>
            <person name="Miyauchi S."/>
            <person name="Viragh M."/>
            <person name="Kuo A."/>
            <person name="Thoen E."/>
            <person name="Andreopoulos B."/>
            <person name="Lu D."/>
            <person name="Skrede I."/>
            <person name="Drula E."/>
            <person name="Henrissat B."/>
            <person name="Morin E."/>
            <person name="Kohler A."/>
            <person name="Barry K."/>
            <person name="LaButti K."/>
            <person name="Morin E."/>
            <person name="Salamov A."/>
            <person name="Lipzen A."/>
            <person name="Mereny Z."/>
            <person name="Hegedus B."/>
            <person name="Baldrian P."/>
            <person name="Stursova M."/>
            <person name="Weitz H."/>
            <person name="Taylor A."/>
            <person name="Grigoriev I.V."/>
            <person name="Nagy L.G."/>
            <person name="Martin F."/>
            <person name="Kauserud H."/>
        </authorList>
    </citation>
    <scope>NUCLEOTIDE SEQUENCE</scope>
    <source>
        <strain evidence="2">CBHHK200</strain>
    </source>
</reference>
<sequence length="325" mass="35437">MSEPPPPYNHLAHLEHCPDCLGDDTRADQYMTIMFMSQGRNNASSYGAWCKKCCVLAHVETPSIPPCPSSSHALALQKETGKLSTQPPKDSAKSTPRPIPAVGSSSTGASSPFLERHTSFAIPLSDSYRSRLNELDNANLDRVSSATDNHLFSRQTAKTIVVQWWSENDTEPETIDVHAPYYPHFHPVHSPDLISLYGVDTTPFEIFHPLHNIWKTGTKHTPPQAVDKETVLQFRSRGVRSGVGMPRGSIMRLGANNRLLGTSANSSNDFSSTPNQNEMPVSPSLPPNPSTPITSTSSSSRGMDSPTTSPAIGFKSYTHCLDPST</sequence>
<dbReference type="AlphaFoldDB" id="A0AAD6STY1"/>
<name>A0AAD6STY1_9AGAR</name>
<evidence type="ECO:0000313" key="2">
    <source>
        <dbReference type="EMBL" id="KAJ7034006.1"/>
    </source>
</evidence>
<evidence type="ECO:0000313" key="3">
    <source>
        <dbReference type="Proteomes" id="UP001218188"/>
    </source>
</evidence>
<protein>
    <submittedName>
        <fullName evidence="2">Uncharacterized protein</fullName>
    </submittedName>
</protein>
<feature type="compositionally biased region" description="Low complexity" evidence="1">
    <location>
        <begin position="291"/>
        <end position="309"/>
    </location>
</feature>
<gene>
    <name evidence="2" type="ORF">C8F04DRAFT_1260257</name>
</gene>